<proteinExistence type="predicted"/>
<dbReference type="AlphaFoldDB" id="A0A8X6PZH5"/>
<protein>
    <submittedName>
        <fullName evidence="2">Uncharacterized protein</fullName>
    </submittedName>
</protein>
<feature type="region of interest" description="Disordered" evidence="1">
    <location>
        <begin position="138"/>
        <end position="188"/>
    </location>
</feature>
<sequence>MKVVFSLSTSSFDSQSFQIEAKFRGGGDLVSDGISINDCTNHHINRNGSLMTQSGRFPLQGKVIPMVWLTGSLTSALCNRTCLGHDRQTNCCPPISPTNGSTSRKNSSEGVKMHSVFLQINNASANRILNLSCKTSKKPQVTRGCSPWRRPGTKIIDSSSDLQGPVKGSQAQLVKRGALSRSPDPISA</sequence>
<dbReference type="Proteomes" id="UP000887013">
    <property type="component" value="Unassembled WGS sequence"/>
</dbReference>
<keyword evidence="3" id="KW-1185">Reference proteome</keyword>
<gene>
    <name evidence="2" type="ORF">NPIL_21431</name>
</gene>
<organism evidence="2 3">
    <name type="scientific">Nephila pilipes</name>
    <name type="common">Giant wood spider</name>
    <name type="synonym">Nephila maculata</name>
    <dbReference type="NCBI Taxonomy" id="299642"/>
    <lineage>
        <taxon>Eukaryota</taxon>
        <taxon>Metazoa</taxon>
        <taxon>Ecdysozoa</taxon>
        <taxon>Arthropoda</taxon>
        <taxon>Chelicerata</taxon>
        <taxon>Arachnida</taxon>
        <taxon>Araneae</taxon>
        <taxon>Araneomorphae</taxon>
        <taxon>Entelegynae</taxon>
        <taxon>Araneoidea</taxon>
        <taxon>Nephilidae</taxon>
        <taxon>Nephila</taxon>
    </lineage>
</organism>
<name>A0A8X6PZH5_NEPPI</name>
<evidence type="ECO:0000313" key="3">
    <source>
        <dbReference type="Proteomes" id="UP000887013"/>
    </source>
</evidence>
<comment type="caution">
    <text evidence="2">The sequence shown here is derived from an EMBL/GenBank/DDBJ whole genome shotgun (WGS) entry which is preliminary data.</text>
</comment>
<evidence type="ECO:0000256" key="1">
    <source>
        <dbReference type="SAM" id="MobiDB-lite"/>
    </source>
</evidence>
<reference evidence="2" key="1">
    <citation type="submission" date="2020-08" db="EMBL/GenBank/DDBJ databases">
        <title>Multicomponent nature underlies the extraordinary mechanical properties of spider dragline silk.</title>
        <authorList>
            <person name="Kono N."/>
            <person name="Nakamura H."/>
            <person name="Mori M."/>
            <person name="Yoshida Y."/>
            <person name="Ohtoshi R."/>
            <person name="Malay A.D."/>
            <person name="Moran D.A.P."/>
            <person name="Tomita M."/>
            <person name="Numata K."/>
            <person name="Arakawa K."/>
        </authorList>
    </citation>
    <scope>NUCLEOTIDE SEQUENCE</scope>
</reference>
<dbReference type="EMBL" id="BMAW01026593">
    <property type="protein sequence ID" value="GFT98001.1"/>
    <property type="molecule type" value="Genomic_DNA"/>
</dbReference>
<accession>A0A8X6PZH5</accession>
<evidence type="ECO:0000313" key="2">
    <source>
        <dbReference type="EMBL" id="GFT98001.1"/>
    </source>
</evidence>